<keyword evidence="3 5" id="KW-1133">Transmembrane helix</keyword>
<evidence type="ECO:0000259" key="6">
    <source>
        <dbReference type="PROSITE" id="PS50234"/>
    </source>
</evidence>
<evidence type="ECO:0000256" key="1">
    <source>
        <dbReference type="ARBA" id="ARBA00022475"/>
    </source>
</evidence>
<gene>
    <name evidence="7" type="ORF">FC093_01355</name>
</gene>
<dbReference type="Gene3D" id="3.40.50.410">
    <property type="entry name" value="von Willebrand factor, type A domain"/>
    <property type="match status" value="1"/>
</dbReference>
<dbReference type="RefSeq" id="WP_137259937.1">
    <property type="nucleotide sequence ID" value="NZ_SZQL01000001.1"/>
</dbReference>
<dbReference type="SUPFAM" id="SSF53300">
    <property type="entry name" value="vWA-like"/>
    <property type="match status" value="1"/>
</dbReference>
<keyword evidence="1" id="KW-1003">Cell membrane</keyword>
<feature type="transmembrane region" description="Helical" evidence="5">
    <location>
        <begin position="59"/>
        <end position="76"/>
    </location>
</feature>
<dbReference type="SMART" id="SM00327">
    <property type="entry name" value="VWA"/>
    <property type="match status" value="1"/>
</dbReference>
<dbReference type="InterPro" id="IPR050768">
    <property type="entry name" value="UPF0353/GerABKA_families"/>
</dbReference>
<keyword evidence="2 5" id="KW-0812">Transmembrane</keyword>
<protein>
    <submittedName>
        <fullName evidence="7">VWA domain-containing protein</fullName>
    </submittedName>
</protein>
<feature type="transmembrane region" description="Helical" evidence="5">
    <location>
        <begin position="307"/>
        <end position="325"/>
    </location>
</feature>
<dbReference type="PANTHER" id="PTHR22550">
    <property type="entry name" value="SPORE GERMINATION PROTEIN"/>
    <property type="match status" value="1"/>
</dbReference>
<dbReference type="AlphaFoldDB" id="A0A4U3LCS3"/>
<keyword evidence="8" id="KW-1185">Reference proteome</keyword>
<sequence length="337" mass="36752">MLTFEYTTFLLGLLVLIPLALLFAGVLRWKRNTRKALGDEQLIDALTANYSPRLYNIKFVLVAITLALGILAMANLRKPKAGSSNEKRGGIDVMIALDVSKSMLSEDVKPSRLEKAKQCVNMLIDQIDNNRIGLVLFAGQAYLQMPLTSDITASKLYLSNASADAVAVQGTDISSALQLCQNSLDTKEKKYKAVVLISDGEDHDPKTKDILQDLYDNGVMVYPIGIGTAAGSPIIEAGNVYKTDINGQTVISKLNEAELKMIAEKTGGVYYHLDNSLTTAGAVAAQLNSMDKKQLEGNGGARQYTSFFPYFIALMIVILIAEVFIPETKKQLVYGNK</sequence>
<dbReference type="Proteomes" id="UP000305848">
    <property type="component" value="Unassembled WGS sequence"/>
</dbReference>
<evidence type="ECO:0000256" key="3">
    <source>
        <dbReference type="ARBA" id="ARBA00022989"/>
    </source>
</evidence>
<feature type="domain" description="VWFA" evidence="6">
    <location>
        <begin position="92"/>
        <end position="290"/>
    </location>
</feature>
<dbReference type="InterPro" id="IPR036465">
    <property type="entry name" value="vWFA_dom_sf"/>
</dbReference>
<feature type="transmembrane region" description="Helical" evidence="5">
    <location>
        <begin position="6"/>
        <end position="27"/>
    </location>
</feature>
<proteinExistence type="predicted"/>
<evidence type="ECO:0000313" key="8">
    <source>
        <dbReference type="Proteomes" id="UP000305848"/>
    </source>
</evidence>
<dbReference type="Pfam" id="PF13519">
    <property type="entry name" value="VWA_2"/>
    <property type="match status" value="1"/>
</dbReference>
<reference evidence="7 8" key="1">
    <citation type="submission" date="2019-05" db="EMBL/GenBank/DDBJ databases">
        <title>Panacibacter sp. strain 17mud1-8 Genome sequencing and assembly.</title>
        <authorList>
            <person name="Chhetri G."/>
        </authorList>
    </citation>
    <scope>NUCLEOTIDE SEQUENCE [LARGE SCALE GENOMIC DNA]</scope>
    <source>
        <strain evidence="7 8">17mud1-8</strain>
    </source>
</reference>
<dbReference type="EMBL" id="SZQL01000001">
    <property type="protein sequence ID" value="TKK71697.1"/>
    <property type="molecule type" value="Genomic_DNA"/>
</dbReference>
<dbReference type="OrthoDB" id="6206554at2"/>
<name>A0A4U3LCS3_9BACT</name>
<evidence type="ECO:0000256" key="4">
    <source>
        <dbReference type="ARBA" id="ARBA00023136"/>
    </source>
</evidence>
<accession>A0A4U3LCS3</accession>
<dbReference type="PROSITE" id="PS50234">
    <property type="entry name" value="VWFA"/>
    <property type="match status" value="1"/>
</dbReference>
<organism evidence="7 8">
    <name type="scientific">Ilyomonas limi</name>
    <dbReference type="NCBI Taxonomy" id="2575867"/>
    <lineage>
        <taxon>Bacteria</taxon>
        <taxon>Pseudomonadati</taxon>
        <taxon>Bacteroidota</taxon>
        <taxon>Chitinophagia</taxon>
        <taxon>Chitinophagales</taxon>
        <taxon>Chitinophagaceae</taxon>
        <taxon>Ilyomonas</taxon>
    </lineage>
</organism>
<dbReference type="InterPro" id="IPR002035">
    <property type="entry name" value="VWF_A"/>
</dbReference>
<keyword evidence="4 5" id="KW-0472">Membrane</keyword>
<evidence type="ECO:0000313" key="7">
    <source>
        <dbReference type="EMBL" id="TKK71697.1"/>
    </source>
</evidence>
<dbReference type="PANTHER" id="PTHR22550:SF5">
    <property type="entry name" value="LEUCINE ZIPPER PROTEIN 4"/>
    <property type="match status" value="1"/>
</dbReference>
<evidence type="ECO:0000256" key="2">
    <source>
        <dbReference type="ARBA" id="ARBA00022692"/>
    </source>
</evidence>
<comment type="caution">
    <text evidence="7">The sequence shown here is derived from an EMBL/GenBank/DDBJ whole genome shotgun (WGS) entry which is preliminary data.</text>
</comment>
<evidence type="ECO:0000256" key="5">
    <source>
        <dbReference type="SAM" id="Phobius"/>
    </source>
</evidence>